<dbReference type="AlphaFoldDB" id="A0A1R3RB73"/>
<evidence type="ECO:0000313" key="1">
    <source>
        <dbReference type="EMBL" id="OOF91745.1"/>
    </source>
</evidence>
<dbReference type="Proteomes" id="UP000188318">
    <property type="component" value="Unassembled WGS sequence"/>
</dbReference>
<reference evidence="2" key="1">
    <citation type="journal article" date="2017" name="Genome Biol.">
        <title>Comparative genomics reveals high biological diversity and specific adaptations in the industrially and medically important fungal genus Aspergillus.</title>
        <authorList>
            <person name="de Vries R.P."/>
            <person name="Riley R."/>
            <person name="Wiebenga A."/>
            <person name="Aguilar-Osorio G."/>
            <person name="Amillis S."/>
            <person name="Uchima C.A."/>
            <person name="Anderluh G."/>
            <person name="Asadollahi M."/>
            <person name="Askin M."/>
            <person name="Barry K."/>
            <person name="Battaglia E."/>
            <person name="Bayram O."/>
            <person name="Benocci T."/>
            <person name="Braus-Stromeyer S.A."/>
            <person name="Caldana C."/>
            <person name="Canovas D."/>
            <person name="Cerqueira G.C."/>
            <person name="Chen F."/>
            <person name="Chen W."/>
            <person name="Choi C."/>
            <person name="Clum A."/>
            <person name="Dos Santos R.A."/>
            <person name="Damasio A.R."/>
            <person name="Diallinas G."/>
            <person name="Emri T."/>
            <person name="Fekete E."/>
            <person name="Flipphi M."/>
            <person name="Freyberg S."/>
            <person name="Gallo A."/>
            <person name="Gournas C."/>
            <person name="Habgood R."/>
            <person name="Hainaut M."/>
            <person name="Harispe M.L."/>
            <person name="Henrissat B."/>
            <person name="Hilden K.S."/>
            <person name="Hope R."/>
            <person name="Hossain A."/>
            <person name="Karabika E."/>
            <person name="Karaffa L."/>
            <person name="Karanyi Z."/>
            <person name="Krasevec N."/>
            <person name="Kuo A."/>
            <person name="Kusch H."/>
            <person name="LaButti K."/>
            <person name="Lagendijk E.L."/>
            <person name="Lapidus A."/>
            <person name="Levasseur A."/>
            <person name="Lindquist E."/>
            <person name="Lipzen A."/>
            <person name="Logrieco A.F."/>
            <person name="MacCabe A."/>
            <person name="Maekelae M.R."/>
            <person name="Malavazi I."/>
            <person name="Melin P."/>
            <person name="Meyer V."/>
            <person name="Mielnichuk N."/>
            <person name="Miskei M."/>
            <person name="Molnar A.P."/>
            <person name="Mule G."/>
            <person name="Ngan C.Y."/>
            <person name="Orejas M."/>
            <person name="Orosz E."/>
            <person name="Ouedraogo J.P."/>
            <person name="Overkamp K.M."/>
            <person name="Park H.-S."/>
            <person name="Perrone G."/>
            <person name="Piumi F."/>
            <person name="Punt P.J."/>
            <person name="Ram A.F."/>
            <person name="Ramon A."/>
            <person name="Rauscher S."/>
            <person name="Record E."/>
            <person name="Riano-Pachon D.M."/>
            <person name="Robert V."/>
            <person name="Roehrig J."/>
            <person name="Ruller R."/>
            <person name="Salamov A."/>
            <person name="Salih N.S."/>
            <person name="Samson R.A."/>
            <person name="Sandor E."/>
            <person name="Sanguinetti M."/>
            <person name="Schuetze T."/>
            <person name="Sepcic K."/>
            <person name="Shelest E."/>
            <person name="Sherlock G."/>
            <person name="Sophianopoulou V."/>
            <person name="Squina F.M."/>
            <person name="Sun H."/>
            <person name="Susca A."/>
            <person name="Todd R.B."/>
            <person name="Tsang A."/>
            <person name="Unkles S.E."/>
            <person name="van de Wiele N."/>
            <person name="van Rossen-Uffink D."/>
            <person name="Oliveira J.V."/>
            <person name="Vesth T.C."/>
            <person name="Visser J."/>
            <person name="Yu J.-H."/>
            <person name="Zhou M."/>
            <person name="Andersen M.R."/>
            <person name="Archer D.B."/>
            <person name="Baker S.E."/>
            <person name="Benoit I."/>
            <person name="Brakhage A.A."/>
            <person name="Braus G.H."/>
            <person name="Fischer R."/>
            <person name="Frisvad J.C."/>
            <person name="Goldman G.H."/>
            <person name="Houbraken J."/>
            <person name="Oakley B."/>
            <person name="Pocsi I."/>
            <person name="Scazzocchio C."/>
            <person name="Seiboth B."/>
            <person name="vanKuyk P.A."/>
            <person name="Wortman J."/>
            <person name="Dyer P.S."/>
            <person name="Grigoriev I.V."/>
        </authorList>
    </citation>
    <scope>NUCLEOTIDE SEQUENCE [LARGE SCALE GENOMIC DNA]</scope>
    <source>
        <strain evidence="2">ITEM 5010</strain>
    </source>
</reference>
<gene>
    <name evidence="1" type="ORF">ASPCADRAFT_509744</name>
</gene>
<proteinExistence type="predicted"/>
<accession>A0A1R3RB73</accession>
<dbReference type="EMBL" id="KV907509">
    <property type="protein sequence ID" value="OOF91745.1"/>
    <property type="molecule type" value="Genomic_DNA"/>
</dbReference>
<dbReference type="STRING" id="602072.A0A1R3RB73"/>
<dbReference type="OrthoDB" id="4206905at2759"/>
<sequence>MYHYADPEESLRRSEVLPIVGYMRWRLRQFDLIRHYIFPVLVISIFRSKARILQAYHDGHHLYISKSPFVDFKENKRENYELFVRWVHGVPCGDTKTPLAIEGEELDEATSRLIDDDLKWLFRPSKTRRSASNGEEGSMAGLSRR</sequence>
<dbReference type="VEuPathDB" id="FungiDB:ASPCADRAFT_509744"/>
<name>A0A1R3RB73_ASPC5</name>
<protein>
    <submittedName>
        <fullName evidence="1">Uncharacterized protein</fullName>
    </submittedName>
</protein>
<organism evidence="1 2">
    <name type="scientific">Aspergillus carbonarius (strain ITEM 5010)</name>
    <dbReference type="NCBI Taxonomy" id="602072"/>
    <lineage>
        <taxon>Eukaryota</taxon>
        <taxon>Fungi</taxon>
        <taxon>Dikarya</taxon>
        <taxon>Ascomycota</taxon>
        <taxon>Pezizomycotina</taxon>
        <taxon>Eurotiomycetes</taxon>
        <taxon>Eurotiomycetidae</taxon>
        <taxon>Eurotiales</taxon>
        <taxon>Aspergillaceae</taxon>
        <taxon>Aspergillus</taxon>
        <taxon>Aspergillus subgen. Circumdati</taxon>
    </lineage>
</organism>
<evidence type="ECO:0000313" key="2">
    <source>
        <dbReference type="Proteomes" id="UP000188318"/>
    </source>
</evidence>
<keyword evidence="2" id="KW-1185">Reference proteome</keyword>